<dbReference type="InterPro" id="IPR000014">
    <property type="entry name" value="PAS"/>
</dbReference>
<dbReference type="STRING" id="857293.CAAU_2447"/>
<evidence type="ECO:0000259" key="1">
    <source>
        <dbReference type="PROSITE" id="PS50112"/>
    </source>
</evidence>
<proteinExistence type="predicted"/>
<name>I7LKK3_9CLOT</name>
<dbReference type="Proteomes" id="UP000007652">
    <property type="component" value="Unassembled WGS sequence"/>
</dbReference>
<dbReference type="PROSITE" id="PS50112">
    <property type="entry name" value="PAS"/>
    <property type="match status" value="1"/>
</dbReference>
<organism evidence="2 3">
    <name type="scientific">Caloramator australicus RC3</name>
    <dbReference type="NCBI Taxonomy" id="857293"/>
    <lineage>
        <taxon>Bacteria</taxon>
        <taxon>Bacillati</taxon>
        <taxon>Bacillota</taxon>
        <taxon>Clostridia</taxon>
        <taxon>Eubacteriales</taxon>
        <taxon>Clostridiaceae</taxon>
        <taxon>Caloramator</taxon>
    </lineage>
</organism>
<keyword evidence="3" id="KW-1185">Reference proteome</keyword>
<protein>
    <recommendedName>
        <fullName evidence="1">PAS domain-containing protein</fullName>
    </recommendedName>
</protein>
<comment type="caution">
    <text evidence="2">The sequence shown here is derived from an EMBL/GenBank/DDBJ whole genome shotgun (WGS) entry which is preliminary data.</text>
</comment>
<dbReference type="InterPro" id="IPR035965">
    <property type="entry name" value="PAS-like_dom_sf"/>
</dbReference>
<feature type="domain" description="PAS" evidence="1">
    <location>
        <begin position="6"/>
        <end position="44"/>
    </location>
</feature>
<reference evidence="2 3" key="1">
    <citation type="journal article" date="2011" name="J. Bacteriol.">
        <title>Draft genome sequence of Caloramator australicus strain RC3T, a thermoanaerobe from the Great Artesian Basin of Australia.</title>
        <authorList>
            <person name="Ogg C.D."/>
            <person name="Patel B.K.C."/>
        </authorList>
    </citation>
    <scope>NUCLEOTIDE SEQUENCE [LARGE SCALE GENOMIC DNA]</scope>
    <source>
        <strain evidence="2 3">RC3</strain>
    </source>
</reference>
<gene>
    <name evidence="2" type="ORF">CAAU_2447</name>
</gene>
<evidence type="ECO:0000313" key="3">
    <source>
        <dbReference type="Proteomes" id="UP000007652"/>
    </source>
</evidence>
<dbReference type="EMBL" id="CAKP01000129">
    <property type="protein sequence ID" value="CCJ34530.1"/>
    <property type="molecule type" value="Genomic_DNA"/>
</dbReference>
<dbReference type="RefSeq" id="WP_008909777.1">
    <property type="nucleotide sequence ID" value="NZ_CAKP01000129.1"/>
</dbReference>
<dbReference type="SUPFAM" id="SSF55785">
    <property type="entry name" value="PYP-like sensor domain (PAS domain)"/>
    <property type="match status" value="1"/>
</dbReference>
<evidence type="ECO:0000313" key="2">
    <source>
        <dbReference type="EMBL" id="CCJ34530.1"/>
    </source>
</evidence>
<accession>I7LKK3</accession>
<dbReference type="Gene3D" id="3.30.450.20">
    <property type="entry name" value="PAS domain"/>
    <property type="match status" value="1"/>
</dbReference>
<dbReference type="AlphaFoldDB" id="I7LKK3"/>
<sequence>MFNIYLEELLEAMQNVFFFIDNFWNIIYVSRNIKKILGYTPDSVKIL</sequence>